<dbReference type="AlphaFoldDB" id="A0AAV5SRF6"/>
<gene>
    <name evidence="1" type="ORF">PENTCL1PPCAC_8136</name>
</gene>
<evidence type="ECO:0008006" key="3">
    <source>
        <dbReference type="Google" id="ProtNLM"/>
    </source>
</evidence>
<evidence type="ECO:0000313" key="1">
    <source>
        <dbReference type="EMBL" id="GMS85961.1"/>
    </source>
</evidence>
<sequence>SLIDSSISSVDLADPRFLSPIWTGSSSFLCSFITYPSSSPPLFPFSPSSTILPALFASSLTPPTFHSTPSAPNRDLPSQSSLLQLVSRPRMNSRVHFLHQLPPNPLILSLLRLGCSRRRSLLLHFLLQLLLS</sequence>
<dbReference type="EMBL" id="BTSX01000002">
    <property type="protein sequence ID" value="GMS85961.1"/>
    <property type="molecule type" value="Genomic_DNA"/>
</dbReference>
<comment type="caution">
    <text evidence="1">The sequence shown here is derived from an EMBL/GenBank/DDBJ whole genome shotgun (WGS) entry which is preliminary data.</text>
</comment>
<accession>A0AAV5SRF6</accession>
<evidence type="ECO:0000313" key="2">
    <source>
        <dbReference type="Proteomes" id="UP001432027"/>
    </source>
</evidence>
<name>A0AAV5SRF6_9BILA</name>
<feature type="non-terminal residue" evidence="1">
    <location>
        <position position="1"/>
    </location>
</feature>
<protein>
    <recommendedName>
        <fullName evidence="3">G protein-coupled receptor</fullName>
    </recommendedName>
</protein>
<proteinExistence type="predicted"/>
<organism evidence="1 2">
    <name type="scientific">Pristionchus entomophagus</name>
    <dbReference type="NCBI Taxonomy" id="358040"/>
    <lineage>
        <taxon>Eukaryota</taxon>
        <taxon>Metazoa</taxon>
        <taxon>Ecdysozoa</taxon>
        <taxon>Nematoda</taxon>
        <taxon>Chromadorea</taxon>
        <taxon>Rhabditida</taxon>
        <taxon>Rhabditina</taxon>
        <taxon>Diplogasteromorpha</taxon>
        <taxon>Diplogasteroidea</taxon>
        <taxon>Neodiplogasteridae</taxon>
        <taxon>Pristionchus</taxon>
    </lineage>
</organism>
<reference evidence="1" key="1">
    <citation type="submission" date="2023-10" db="EMBL/GenBank/DDBJ databases">
        <title>Genome assembly of Pristionchus species.</title>
        <authorList>
            <person name="Yoshida K."/>
            <person name="Sommer R.J."/>
        </authorList>
    </citation>
    <scope>NUCLEOTIDE SEQUENCE</scope>
    <source>
        <strain evidence="1">RS0144</strain>
    </source>
</reference>
<keyword evidence="2" id="KW-1185">Reference proteome</keyword>
<dbReference type="Proteomes" id="UP001432027">
    <property type="component" value="Unassembled WGS sequence"/>
</dbReference>